<dbReference type="GO" id="GO:0008270">
    <property type="term" value="F:zinc ion binding"/>
    <property type="evidence" value="ECO:0007669"/>
    <property type="project" value="InterPro"/>
</dbReference>
<dbReference type="eggNOG" id="COG1403">
    <property type="taxonomic scope" value="Bacteria"/>
</dbReference>
<dbReference type="RefSeq" id="WP_007318843.1">
    <property type="nucleotide sequence ID" value="NZ_BAEH01000090.1"/>
</dbReference>
<dbReference type="Pfam" id="PF01844">
    <property type="entry name" value="HNH"/>
    <property type="match status" value="1"/>
</dbReference>
<evidence type="ECO:0000259" key="2">
    <source>
        <dbReference type="SMART" id="SM00507"/>
    </source>
</evidence>
<dbReference type="OrthoDB" id="4379271at2"/>
<organism evidence="3 4">
    <name type="scientific">Gordonia effusa NBRC 100432</name>
    <dbReference type="NCBI Taxonomy" id="1077974"/>
    <lineage>
        <taxon>Bacteria</taxon>
        <taxon>Bacillati</taxon>
        <taxon>Actinomycetota</taxon>
        <taxon>Actinomycetes</taxon>
        <taxon>Mycobacteriales</taxon>
        <taxon>Gordoniaceae</taxon>
        <taxon>Gordonia</taxon>
    </lineage>
</organism>
<evidence type="ECO:0000256" key="1">
    <source>
        <dbReference type="ARBA" id="ARBA00023450"/>
    </source>
</evidence>
<protein>
    <recommendedName>
        <fullName evidence="2">HNH nuclease domain-containing protein</fullName>
    </recommendedName>
</protein>
<reference evidence="3 4" key="1">
    <citation type="submission" date="2011-12" db="EMBL/GenBank/DDBJ databases">
        <title>Whole genome shotgun sequence of Gordonia effusa NBRC 100432.</title>
        <authorList>
            <person name="Yoshida I."/>
            <person name="Takarada H."/>
            <person name="Hosoyama A."/>
            <person name="Tsuchikane K."/>
            <person name="Katsumata H."/>
            <person name="Yamazaki S."/>
            <person name="Fujita N."/>
        </authorList>
    </citation>
    <scope>NUCLEOTIDE SEQUENCE [LARGE SCALE GENOMIC DNA]</scope>
    <source>
        <strain evidence="3 4">NBRC 100432</strain>
    </source>
</reference>
<dbReference type="SMART" id="SM00507">
    <property type="entry name" value="HNHc"/>
    <property type="match status" value="1"/>
</dbReference>
<sequence>MKASDIDSYISSLIDDLEDTAHSEVAELGSLLTYPTPVVDDCQILEVLVVASRLRNAADALLTRATAAVERSGVAARKRDTATNMLIALGIPPVVAGRITKVAKALRLFPTLDSTTREARLSGEHAAAVVTSLEYITKRATDLDVDEKGDLMSNLLGQASAGTPHDVTTWARKTALELVPDDAAPIAENRELNDMTLSTGDDGRTYSTLDLDVVAAEKLRIALEPLSKPIPAPDGTPDPRTTGQRRADAFEEVLDAYLRADDRPLCGGHLPHITLTFPKNVCAEHHSAYNGEQASLGIADELEQTTLGPIPPPRQAPRLEFGEPVSEATADMLSCDCELMAMILDTDGVPLDIKQMQRLFPPELRRALIIRDQGCSFPGCGQPPSRCQAHHLIHWARGGKTTLDNGGLLCQRHHTMIHQTDWEMRMGSDRHPWFSPPPARPERPRQWIRSHARRTMNLAPTAAA</sequence>
<evidence type="ECO:0000313" key="4">
    <source>
        <dbReference type="Proteomes" id="UP000035034"/>
    </source>
</evidence>
<dbReference type="Pfam" id="PF02720">
    <property type="entry name" value="DUF222"/>
    <property type="match status" value="1"/>
</dbReference>
<dbReference type="STRING" id="1077974.GOEFS_090_00030"/>
<accession>H0R357</accession>
<comment type="similarity">
    <text evidence="1">Belongs to the Rv1128c/1148c/1588c/1702c/1945/3466 family.</text>
</comment>
<proteinExistence type="inferred from homology"/>
<dbReference type="GO" id="GO:0003676">
    <property type="term" value="F:nucleic acid binding"/>
    <property type="evidence" value="ECO:0007669"/>
    <property type="project" value="InterPro"/>
</dbReference>
<dbReference type="Gene3D" id="1.10.30.50">
    <property type="match status" value="1"/>
</dbReference>
<dbReference type="AlphaFoldDB" id="H0R357"/>
<evidence type="ECO:0000313" key="3">
    <source>
        <dbReference type="EMBL" id="GAB19508.1"/>
    </source>
</evidence>
<dbReference type="EMBL" id="BAEH01000090">
    <property type="protein sequence ID" value="GAB19508.1"/>
    <property type="molecule type" value="Genomic_DNA"/>
</dbReference>
<dbReference type="GO" id="GO:0004519">
    <property type="term" value="F:endonuclease activity"/>
    <property type="evidence" value="ECO:0007669"/>
    <property type="project" value="InterPro"/>
</dbReference>
<dbReference type="Proteomes" id="UP000035034">
    <property type="component" value="Unassembled WGS sequence"/>
</dbReference>
<feature type="domain" description="HNH nuclease" evidence="2">
    <location>
        <begin position="363"/>
        <end position="415"/>
    </location>
</feature>
<dbReference type="CDD" id="cd00085">
    <property type="entry name" value="HNHc"/>
    <property type="match status" value="1"/>
</dbReference>
<keyword evidence="4" id="KW-1185">Reference proteome</keyword>
<name>H0R357_9ACTN</name>
<dbReference type="InterPro" id="IPR003870">
    <property type="entry name" value="DUF222"/>
</dbReference>
<comment type="caution">
    <text evidence="3">The sequence shown here is derived from an EMBL/GenBank/DDBJ whole genome shotgun (WGS) entry which is preliminary data.</text>
</comment>
<dbReference type="InterPro" id="IPR002711">
    <property type="entry name" value="HNH"/>
</dbReference>
<dbReference type="InterPro" id="IPR003615">
    <property type="entry name" value="HNH_nuc"/>
</dbReference>
<gene>
    <name evidence="3" type="ORF">GOEFS_090_00030</name>
</gene>